<name>M2QLG7_CERS8</name>
<reference evidence="3 4" key="1">
    <citation type="journal article" date="2012" name="Proc. Natl. Acad. Sci. U.S.A.">
        <title>Comparative genomics of Ceriporiopsis subvermispora and Phanerochaete chrysosporium provide insight into selective ligninolysis.</title>
        <authorList>
            <person name="Fernandez-Fueyo E."/>
            <person name="Ruiz-Duenas F.J."/>
            <person name="Ferreira P."/>
            <person name="Floudas D."/>
            <person name="Hibbett D.S."/>
            <person name="Canessa P."/>
            <person name="Larrondo L.F."/>
            <person name="James T.Y."/>
            <person name="Seelenfreund D."/>
            <person name="Lobos S."/>
            <person name="Polanco R."/>
            <person name="Tello M."/>
            <person name="Honda Y."/>
            <person name="Watanabe T."/>
            <person name="Watanabe T."/>
            <person name="Ryu J.S."/>
            <person name="Kubicek C.P."/>
            <person name="Schmoll M."/>
            <person name="Gaskell J."/>
            <person name="Hammel K.E."/>
            <person name="St John F.J."/>
            <person name="Vanden Wymelenberg A."/>
            <person name="Sabat G."/>
            <person name="Splinter BonDurant S."/>
            <person name="Syed K."/>
            <person name="Yadav J.S."/>
            <person name="Doddapaneni H."/>
            <person name="Subramanian V."/>
            <person name="Lavin J.L."/>
            <person name="Oguiza J.A."/>
            <person name="Perez G."/>
            <person name="Pisabarro A.G."/>
            <person name="Ramirez L."/>
            <person name="Santoyo F."/>
            <person name="Master E."/>
            <person name="Coutinho P.M."/>
            <person name="Henrissat B."/>
            <person name="Lombard V."/>
            <person name="Magnuson J.K."/>
            <person name="Kuees U."/>
            <person name="Hori C."/>
            <person name="Igarashi K."/>
            <person name="Samejima M."/>
            <person name="Held B.W."/>
            <person name="Barry K.W."/>
            <person name="LaButti K.M."/>
            <person name="Lapidus A."/>
            <person name="Lindquist E.A."/>
            <person name="Lucas S.M."/>
            <person name="Riley R."/>
            <person name="Salamov A.A."/>
            <person name="Hoffmeister D."/>
            <person name="Schwenk D."/>
            <person name="Hadar Y."/>
            <person name="Yarden O."/>
            <person name="de Vries R.P."/>
            <person name="Wiebenga A."/>
            <person name="Stenlid J."/>
            <person name="Eastwood D."/>
            <person name="Grigoriev I.V."/>
            <person name="Berka R.M."/>
            <person name="Blanchette R.A."/>
            <person name="Kersten P."/>
            <person name="Martinez A.T."/>
            <person name="Vicuna R."/>
            <person name="Cullen D."/>
        </authorList>
    </citation>
    <scope>NUCLEOTIDE SEQUENCE [LARGE SCALE GENOMIC DNA]</scope>
    <source>
        <strain evidence="3 4">B</strain>
    </source>
</reference>
<feature type="transmembrane region" description="Helical" evidence="1">
    <location>
        <begin position="72"/>
        <end position="95"/>
    </location>
</feature>
<evidence type="ECO:0000313" key="3">
    <source>
        <dbReference type="EMBL" id="EMD32970.1"/>
    </source>
</evidence>
<feature type="transmembrane region" description="Helical" evidence="1">
    <location>
        <begin position="154"/>
        <end position="175"/>
    </location>
</feature>
<keyword evidence="4" id="KW-1185">Reference proteome</keyword>
<dbReference type="EMBL" id="KB445808">
    <property type="protein sequence ID" value="EMD32970.1"/>
    <property type="molecule type" value="Genomic_DNA"/>
</dbReference>
<dbReference type="STRING" id="914234.M2QLG7"/>
<dbReference type="Pfam" id="PF20152">
    <property type="entry name" value="DUF6534"/>
    <property type="match status" value="1"/>
</dbReference>
<dbReference type="OrthoDB" id="3270417at2759"/>
<organism evidence="3 4">
    <name type="scientific">Ceriporiopsis subvermispora (strain B)</name>
    <name type="common">White-rot fungus</name>
    <name type="synonym">Gelatoporia subvermispora</name>
    <dbReference type="NCBI Taxonomy" id="914234"/>
    <lineage>
        <taxon>Eukaryota</taxon>
        <taxon>Fungi</taxon>
        <taxon>Dikarya</taxon>
        <taxon>Basidiomycota</taxon>
        <taxon>Agaricomycotina</taxon>
        <taxon>Agaricomycetes</taxon>
        <taxon>Polyporales</taxon>
        <taxon>Gelatoporiaceae</taxon>
        <taxon>Gelatoporia</taxon>
    </lineage>
</organism>
<dbReference type="InterPro" id="IPR045339">
    <property type="entry name" value="DUF6534"/>
</dbReference>
<dbReference type="HOGENOM" id="CLU_046025_5_1_1"/>
<dbReference type="AlphaFoldDB" id="M2QLG7"/>
<accession>M2QLG7</accession>
<protein>
    <recommendedName>
        <fullName evidence="2">DUF6534 domain-containing protein</fullName>
    </recommendedName>
</protein>
<evidence type="ECO:0000256" key="1">
    <source>
        <dbReference type="SAM" id="Phobius"/>
    </source>
</evidence>
<proteinExistence type="predicted"/>
<feature type="transmembrane region" description="Helical" evidence="1">
    <location>
        <begin position="187"/>
        <end position="211"/>
    </location>
</feature>
<evidence type="ECO:0000313" key="4">
    <source>
        <dbReference type="Proteomes" id="UP000016930"/>
    </source>
</evidence>
<feature type="transmembrane region" description="Helical" evidence="1">
    <location>
        <begin position="49"/>
        <end position="66"/>
    </location>
</feature>
<keyword evidence="1" id="KW-0472">Membrane</keyword>
<feature type="transmembrane region" description="Helical" evidence="1">
    <location>
        <begin position="223"/>
        <end position="244"/>
    </location>
</feature>
<keyword evidence="1" id="KW-1133">Transmembrane helix</keyword>
<dbReference type="Proteomes" id="UP000016930">
    <property type="component" value="Unassembled WGS sequence"/>
</dbReference>
<gene>
    <name evidence="3" type="ORF">CERSUDRAFT_98976</name>
</gene>
<feature type="domain" description="DUF6534" evidence="2">
    <location>
        <begin position="160"/>
        <end position="248"/>
    </location>
</feature>
<dbReference type="PANTHER" id="PTHR40465:SF1">
    <property type="entry name" value="DUF6534 DOMAIN-CONTAINING PROTEIN"/>
    <property type="match status" value="1"/>
</dbReference>
<evidence type="ECO:0000259" key="2">
    <source>
        <dbReference type="Pfam" id="PF20152"/>
    </source>
</evidence>
<feature type="transmembrane region" description="Helical" evidence="1">
    <location>
        <begin position="15"/>
        <end position="37"/>
    </location>
</feature>
<dbReference type="PANTHER" id="PTHR40465">
    <property type="entry name" value="CHROMOSOME 1, WHOLE GENOME SHOTGUN SEQUENCE"/>
    <property type="match status" value="1"/>
</dbReference>
<sequence>MAGPNLHLDSNIGCLFIGTLFSLIFFGCTLAQTVFYYRTYRKDRLFLKALYVWVVAVQNHANPSAIGTLPKFWISEFFFASVTFFIVQLFFIHKIWTLSAEVQYRRLLSLTVTFLSCLSFAGGIGISAVAAINQSFTFILPHERASGHHFVPGTIQQLGAVLTDIYITVSLCVVLRSSQASFKRTQTLLGTLSLYAINRGMLAAAVQLMHYVSYSATYHNSSLIWMVFHIPGSKVYVNCLLAMLNIRHKLRGTRSSHALDATSIRFVDPEELGDELEDD</sequence>
<keyword evidence="1" id="KW-0812">Transmembrane</keyword>
<feature type="transmembrane region" description="Helical" evidence="1">
    <location>
        <begin position="107"/>
        <end position="134"/>
    </location>
</feature>